<organism evidence="3 4">
    <name type="scientific">Didymodactylos carnosus</name>
    <dbReference type="NCBI Taxonomy" id="1234261"/>
    <lineage>
        <taxon>Eukaryota</taxon>
        <taxon>Metazoa</taxon>
        <taxon>Spiralia</taxon>
        <taxon>Gnathifera</taxon>
        <taxon>Rotifera</taxon>
        <taxon>Eurotatoria</taxon>
        <taxon>Bdelloidea</taxon>
        <taxon>Philodinida</taxon>
        <taxon>Philodinidae</taxon>
        <taxon>Didymodactylos</taxon>
    </lineage>
</organism>
<feature type="domain" description="Helicase ATP-binding" evidence="1">
    <location>
        <begin position="50"/>
        <end position="189"/>
    </location>
</feature>
<dbReference type="GO" id="GO:0005524">
    <property type="term" value="F:ATP binding"/>
    <property type="evidence" value="ECO:0007669"/>
    <property type="project" value="InterPro"/>
</dbReference>
<dbReference type="Pfam" id="PF04851">
    <property type="entry name" value="ResIII"/>
    <property type="match status" value="1"/>
</dbReference>
<reference evidence="3" key="1">
    <citation type="submission" date="2021-02" db="EMBL/GenBank/DDBJ databases">
        <authorList>
            <person name="Nowell W R."/>
        </authorList>
    </citation>
    <scope>NUCLEOTIDE SEQUENCE</scope>
</reference>
<feature type="non-terminal residue" evidence="3">
    <location>
        <position position="1"/>
    </location>
</feature>
<evidence type="ECO:0000259" key="1">
    <source>
        <dbReference type="PROSITE" id="PS51192"/>
    </source>
</evidence>
<evidence type="ECO:0000313" key="4">
    <source>
        <dbReference type="Proteomes" id="UP000682733"/>
    </source>
</evidence>
<dbReference type="SMART" id="SM00487">
    <property type="entry name" value="DEXDc"/>
    <property type="match status" value="1"/>
</dbReference>
<dbReference type="SUPFAM" id="SSF52540">
    <property type="entry name" value="P-loop containing nucleoside triphosphate hydrolases"/>
    <property type="match status" value="1"/>
</dbReference>
<dbReference type="AlphaFoldDB" id="A0A8S2PST0"/>
<evidence type="ECO:0000313" key="3">
    <source>
        <dbReference type="EMBL" id="CAF4064145.1"/>
    </source>
</evidence>
<dbReference type="PANTHER" id="PTHR14074:SF16">
    <property type="entry name" value="ANTIVIRAL INNATE IMMUNE RESPONSE RECEPTOR RIG-I"/>
    <property type="match status" value="1"/>
</dbReference>
<dbReference type="InterPro" id="IPR006935">
    <property type="entry name" value="Helicase/UvrB_N"/>
</dbReference>
<dbReference type="PANTHER" id="PTHR14074">
    <property type="entry name" value="HELICASE WITH DEATH DOMAIN-RELATED"/>
    <property type="match status" value="1"/>
</dbReference>
<comment type="caution">
    <text evidence="3">The sequence shown here is derived from an EMBL/GenBank/DDBJ whole genome shotgun (WGS) entry which is preliminary data.</text>
</comment>
<dbReference type="EMBL" id="CAJOBA010038636">
    <property type="protein sequence ID" value="CAF4064145.1"/>
    <property type="molecule type" value="Genomic_DNA"/>
</dbReference>
<dbReference type="GO" id="GO:0016787">
    <property type="term" value="F:hydrolase activity"/>
    <property type="evidence" value="ECO:0007669"/>
    <property type="project" value="InterPro"/>
</dbReference>
<dbReference type="GO" id="GO:0003677">
    <property type="term" value="F:DNA binding"/>
    <property type="evidence" value="ECO:0007669"/>
    <property type="project" value="InterPro"/>
</dbReference>
<name>A0A8S2PST0_9BILA</name>
<dbReference type="GO" id="GO:0005737">
    <property type="term" value="C:cytoplasm"/>
    <property type="evidence" value="ECO:0007669"/>
    <property type="project" value="TreeGrafter"/>
</dbReference>
<dbReference type="PROSITE" id="PS51192">
    <property type="entry name" value="HELICASE_ATP_BIND_1"/>
    <property type="match status" value="1"/>
</dbReference>
<accession>A0A8S2PST0</accession>
<dbReference type="EMBL" id="CAJNOK010017080">
    <property type="protein sequence ID" value="CAF1257199.1"/>
    <property type="molecule type" value="Genomic_DNA"/>
</dbReference>
<dbReference type="InterPro" id="IPR014001">
    <property type="entry name" value="Helicase_ATP-bd"/>
</dbReference>
<dbReference type="Proteomes" id="UP000682733">
    <property type="component" value="Unassembled WGS sequence"/>
</dbReference>
<dbReference type="InterPro" id="IPR051363">
    <property type="entry name" value="RLR_Helicase"/>
</dbReference>
<dbReference type="InterPro" id="IPR027417">
    <property type="entry name" value="P-loop_NTPase"/>
</dbReference>
<dbReference type="Proteomes" id="UP000677228">
    <property type="component" value="Unassembled WGS sequence"/>
</dbReference>
<proteinExistence type="predicted"/>
<evidence type="ECO:0000313" key="2">
    <source>
        <dbReference type="EMBL" id="CAF1257199.1"/>
    </source>
</evidence>
<protein>
    <recommendedName>
        <fullName evidence="1">Helicase ATP-binding domain-containing protein</fullName>
    </recommendedName>
</protein>
<gene>
    <name evidence="2" type="ORF">OVA965_LOCUS26553</name>
    <name evidence="3" type="ORF">TMI583_LOCUS27295</name>
</gene>
<sequence length="189" mass="21919">MQRTQEVDNSPLDYANIDLNIFENFSSWSDEYLIQINVKKRPYQFQIELVQMAIKQENTIICLRTGAGKTYIAALLIKYYYMKKMKIAANQRFLTIFLVPHRSICEQQVKAVDIIGNLCVTGCNDESFVHEYIQTSNVIVCTPQKLLNCLNDQTISLKDIDVLVFDECHNCTGNHPYTQIMEYYVNKPV</sequence>
<dbReference type="Gene3D" id="3.40.50.300">
    <property type="entry name" value="P-loop containing nucleotide triphosphate hydrolases"/>
    <property type="match status" value="1"/>
</dbReference>